<accession>A0A133ZHD7</accession>
<gene>
    <name evidence="1" type="ORF">HMPREF1866_02321</name>
</gene>
<dbReference type="Pfam" id="PF06107">
    <property type="entry name" value="DUF951"/>
    <property type="match status" value="1"/>
</dbReference>
<name>A0A133ZHD7_9FIRM</name>
<dbReference type="EMBL" id="LSDA01000125">
    <property type="protein sequence ID" value="KXB54830.1"/>
    <property type="molecule type" value="Genomic_DNA"/>
</dbReference>
<proteinExistence type="predicted"/>
<dbReference type="OrthoDB" id="9802710at2"/>
<keyword evidence="2" id="KW-1185">Reference proteome</keyword>
<organism evidence="1 2">
    <name type="scientific">Lachnoanaerobaculum saburreum</name>
    <dbReference type="NCBI Taxonomy" id="467210"/>
    <lineage>
        <taxon>Bacteria</taxon>
        <taxon>Bacillati</taxon>
        <taxon>Bacillota</taxon>
        <taxon>Clostridia</taxon>
        <taxon>Lachnospirales</taxon>
        <taxon>Lachnospiraceae</taxon>
        <taxon>Lachnoanaerobaculum</taxon>
    </lineage>
</organism>
<dbReference type="PIRSF" id="PIRSF037263">
    <property type="entry name" value="DUF951_bac"/>
    <property type="match status" value="1"/>
</dbReference>
<dbReference type="Proteomes" id="UP000070394">
    <property type="component" value="Unassembled WGS sequence"/>
</dbReference>
<protein>
    <recommendedName>
        <fullName evidence="3">DUF951 domain-containing protein</fullName>
    </recommendedName>
</protein>
<dbReference type="PANTHER" id="PTHR38455:SF1">
    <property type="entry name" value="DUF951 DOMAIN-CONTAINING PROTEIN"/>
    <property type="match status" value="1"/>
</dbReference>
<dbReference type="PATRIC" id="fig|467210.3.peg.2299"/>
<dbReference type="InterPro" id="IPR009296">
    <property type="entry name" value="DUF951"/>
</dbReference>
<dbReference type="RefSeq" id="WP_060931916.1">
    <property type="nucleotide sequence ID" value="NZ_KQ959841.1"/>
</dbReference>
<dbReference type="AlphaFoldDB" id="A0A133ZHD7"/>
<evidence type="ECO:0008006" key="3">
    <source>
        <dbReference type="Google" id="ProtNLM"/>
    </source>
</evidence>
<dbReference type="STRING" id="467210.HMPREF1866_02321"/>
<evidence type="ECO:0000313" key="2">
    <source>
        <dbReference type="Proteomes" id="UP000070394"/>
    </source>
</evidence>
<reference evidence="2" key="1">
    <citation type="submission" date="2016-01" db="EMBL/GenBank/DDBJ databases">
        <authorList>
            <person name="Mitreva M."/>
            <person name="Pepin K.H."/>
            <person name="Mihindukulasuriya K.A."/>
            <person name="Fulton R."/>
            <person name="Fronick C."/>
            <person name="O'Laughlin M."/>
            <person name="Miner T."/>
            <person name="Herter B."/>
            <person name="Rosa B.A."/>
            <person name="Cordes M."/>
            <person name="Tomlinson C."/>
            <person name="Wollam A."/>
            <person name="Palsikar V.B."/>
            <person name="Mardis E.R."/>
            <person name="Wilson R.K."/>
        </authorList>
    </citation>
    <scope>NUCLEOTIDE SEQUENCE [LARGE SCALE GENOMIC DNA]</scope>
    <source>
        <strain evidence="2">DNF00896</strain>
    </source>
</reference>
<dbReference type="PANTHER" id="PTHR38455">
    <property type="entry name" value="HYPOTHETICAL CYTOSOLIC PROTEIN"/>
    <property type="match status" value="1"/>
</dbReference>
<evidence type="ECO:0000313" key="1">
    <source>
        <dbReference type="EMBL" id="KXB54830.1"/>
    </source>
</evidence>
<comment type="caution">
    <text evidence="1">The sequence shown here is derived from an EMBL/GenBank/DDBJ whole genome shotgun (WGS) entry which is preliminary data.</text>
</comment>
<sequence>MIKIDVGDILTLKKPHPCGSYEWEVLRIGQDLRLKCVGCNHQMMVARKSIEKSIKSQEKGKDIQ</sequence>